<evidence type="ECO:0000313" key="3">
    <source>
        <dbReference type="Proteomes" id="UP000001194"/>
    </source>
</evidence>
<gene>
    <name evidence="2" type="ORF">LACBIDRAFT_321317</name>
</gene>
<feature type="compositionally biased region" description="Polar residues" evidence="1">
    <location>
        <begin position="173"/>
        <end position="182"/>
    </location>
</feature>
<dbReference type="AlphaFoldDB" id="B0CPL3"/>
<reference evidence="2 3" key="1">
    <citation type="journal article" date="2008" name="Nature">
        <title>The genome of Laccaria bicolor provides insights into mycorrhizal symbiosis.</title>
        <authorList>
            <person name="Martin F."/>
            <person name="Aerts A."/>
            <person name="Ahren D."/>
            <person name="Brun A."/>
            <person name="Danchin E.G.J."/>
            <person name="Duchaussoy F."/>
            <person name="Gibon J."/>
            <person name="Kohler A."/>
            <person name="Lindquist E."/>
            <person name="Pereda V."/>
            <person name="Salamov A."/>
            <person name="Shapiro H.J."/>
            <person name="Wuyts J."/>
            <person name="Blaudez D."/>
            <person name="Buee M."/>
            <person name="Brokstein P."/>
            <person name="Canbaeck B."/>
            <person name="Cohen D."/>
            <person name="Courty P.E."/>
            <person name="Coutinho P.M."/>
            <person name="Delaruelle C."/>
            <person name="Detter J.C."/>
            <person name="Deveau A."/>
            <person name="DiFazio S."/>
            <person name="Duplessis S."/>
            <person name="Fraissinet-Tachet L."/>
            <person name="Lucic E."/>
            <person name="Frey-Klett P."/>
            <person name="Fourrey C."/>
            <person name="Feussner I."/>
            <person name="Gay G."/>
            <person name="Grimwood J."/>
            <person name="Hoegger P.J."/>
            <person name="Jain P."/>
            <person name="Kilaru S."/>
            <person name="Labbe J."/>
            <person name="Lin Y.C."/>
            <person name="Legue V."/>
            <person name="Le Tacon F."/>
            <person name="Marmeisse R."/>
            <person name="Melayah D."/>
            <person name="Montanini B."/>
            <person name="Muratet M."/>
            <person name="Nehls U."/>
            <person name="Niculita-Hirzel H."/>
            <person name="Oudot-Le Secq M.P."/>
            <person name="Peter M."/>
            <person name="Quesneville H."/>
            <person name="Rajashekar B."/>
            <person name="Reich M."/>
            <person name="Rouhier N."/>
            <person name="Schmutz J."/>
            <person name="Yin T."/>
            <person name="Chalot M."/>
            <person name="Henrissat B."/>
            <person name="Kuees U."/>
            <person name="Lucas S."/>
            <person name="Van de Peer Y."/>
            <person name="Podila G.K."/>
            <person name="Polle A."/>
            <person name="Pukkila P.J."/>
            <person name="Richardson P.M."/>
            <person name="Rouze P."/>
            <person name="Sanders I.R."/>
            <person name="Stajich J.E."/>
            <person name="Tunlid A."/>
            <person name="Tuskan G."/>
            <person name="Grigoriev I.V."/>
        </authorList>
    </citation>
    <scope>NUCLEOTIDE SEQUENCE [LARGE SCALE GENOMIC DNA]</scope>
    <source>
        <strain evidence="3">S238N-H82 / ATCC MYA-4686</strain>
    </source>
</reference>
<proteinExistence type="predicted"/>
<feature type="region of interest" description="Disordered" evidence="1">
    <location>
        <begin position="1"/>
        <end position="27"/>
    </location>
</feature>
<dbReference type="KEGG" id="lbc:LACBIDRAFT_321317"/>
<keyword evidence="3" id="KW-1185">Reference proteome</keyword>
<dbReference type="Proteomes" id="UP000001194">
    <property type="component" value="Unassembled WGS sequence"/>
</dbReference>
<evidence type="ECO:0000256" key="1">
    <source>
        <dbReference type="SAM" id="MobiDB-lite"/>
    </source>
</evidence>
<sequence>MAPPRDDSDEEDELDDELEDDGDVSEKSWLYALTPRGCSRSISNSLAQCSPATTQFCSQNGIPTPPLDFRADGKRKKLKAEQRSKIRFLINHLRQEFRESVAIIFDRDVETLRKIVDGDYDKCQDQLAADQQWFNNDEFIRSFSPILDRKKIARCQDLLRVVQRSVGRRASVSHPSTYSGQLRSKRGRDESESERETNGSPNSQTATGTKAASNSQSTGFGSSQTQARSERAQKRVRFTTGDNVEGVGNDVAARLERRTGKMREHPEETNEKGGKGTSSRLASTSAVVSIPPTPPSVPFTWNRTLTQPPSSSRGPPSSRSASSSRLEPSVATPPPANPTSTRVDHDDAWDEEWLRELLRRHRFECDILVNALRVAQVHRIHIEHMMHNNGYGLEKIERWLRKALPDHLADSYVLTLVEIIWEEKLKLNSDHILVM</sequence>
<dbReference type="HOGENOM" id="CLU_630158_0_0_1"/>
<organism evidence="3">
    <name type="scientific">Laccaria bicolor (strain S238N-H82 / ATCC MYA-4686)</name>
    <name type="common">Bicoloured deceiver</name>
    <name type="synonym">Laccaria laccata var. bicolor</name>
    <dbReference type="NCBI Taxonomy" id="486041"/>
    <lineage>
        <taxon>Eukaryota</taxon>
        <taxon>Fungi</taxon>
        <taxon>Dikarya</taxon>
        <taxon>Basidiomycota</taxon>
        <taxon>Agaricomycotina</taxon>
        <taxon>Agaricomycetes</taxon>
        <taxon>Agaricomycetidae</taxon>
        <taxon>Agaricales</taxon>
        <taxon>Agaricineae</taxon>
        <taxon>Hydnangiaceae</taxon>
        <taxon>Laccaria</taxon>
    </lineage>
</organism>
<evidence type="ECO:0000313" key="2">
    <source>
        <dbReference type="EMBL" id="EDR15477.1"/>
    </source>
</evidence>
<name>B0CPL3_LACBS</name>
<feature type="compositionally biased region" description="Basic and acidic residues" evidence="1">
    <location>
        <begin position="187"/>
        <end position="197"/>
    </location>
</feature>
<dbReference type="RefSeq" id="XP_001873685.1">
    <property type="nucleotide sequence ID" value="XM_001873650.1"/>
</dbReference>
<dbReference type="GeneID" id="6068913"/>
<feature type="compositionally biased region" description="Acidic residues" evidence="1">
    <location>
        <begin position="7"/>
        <end position="23"/>
    </location>
</feature>
<feature type="compositionally biased region" description="Polar residues" evidence="1">
    <location>
        <begin position="198"/>
        <end position="212"/>
    </location>
</feature>
<dbReference type="EMBL" id="DS547091">
    <property type="protein sequence ID" value="EDR15477.1"/>
    <property type="molecule type" value="Genomic_DNA"/>
</dbReference>
<feature type="compositionally biased region" description="Basic and acidic residues" evidence="1">
    <location>
        <begin position="253"/>
        <end position="274"/>
    </location>
</feature>
<feature type="compositionally biased region" description="Low complexity" evidence="1">
    <location>
        <begin position="308"/>
        <end position="329"/>
    </location>
</feature>
<protein>
    <submittedName>
        <fullName evidence="2">Predicted protein</fullName>
    </submittedName>
</protein>
<feature type="region of interest" description="Disordered" evidence="1">
    <location>
        <begin position="169"/>
        <end position="344"/>
    </location>
</feature>
<feature type="compositionally biased region" description="Low complexity" evidence="1">
    <location>
        <begin position="213"/>
        <end position="226"/>
    </location>
</feature>
<accession>B0CPL3</accession>
<dbReference type="InParanoid" id="B0CPL3"/>